<proteinExistence type="predicted"/>
<dbReference type="Gene3D" id="3.30.420.10">
    <property type="entry name" value="Ribonuclease H-like superfamily/Ribonuclease H"/>
    <property type="match status" value="1"/>
</dbReference>
<reference evidence="2 3" key="1">
    <citation type="submission" date="2020-08" db="EMBL/GenBank/DDBJ databases">
        <title>Genome public.</title>
        <authorList>
            <person name="Liu C."/>
            <person name="Sun Q."/>
        </authorList>
    </citation>
    <scope>NUCLEOTIDE SEQUENCE [LARGE SCALE GENOMIC DNA]</scope>
    <source>
        <strain evidence="2 3">BX17</strain>
    </source>
</reference>
<dbReference type="RefSeq" id="WP_117851868.1">
    <property type="nucleotide sequence ID" value="NZ_JACOOT010000014.1"/>
</dbReference>
<dbReference type="InterPro" id="IPR012337">
    <property type="entry name" value="RNaseH-like_sf"/>
</dbReference>
<keyword evidence="3" id="KW-1185">Reference proteome</keyword>
<accession>A0A8I0AHH9</accession>
<dbReference type="PANTHER" id="PTHR38462:SF1">
    <property type="entry name" value="YPRB RIBONUCLEASE H-LIKE DOMAIN-CONTAINING PROTEIN"/>
    <property type="match status" value="1"/>
</dbReference>
<dbReference type="SUPFAM" id="SSF53098">
    <property type="entry name" value="Ribonuclease H-like"/>
    <property type="match status" value="1"/>
</dbReference>
<gene>
    <name evidence="2" type="ORF">H8S54_06610</name>
</gene>
<dbReference type="InterPro" id="IPR036397">
    <property type="entry name" value="RNaseH_sf"/>
</dbReference>
<dbReference type="Proteomes" id="UP000652847">
    <property type="component" value="Unassembled WGS sequence"/>
</dbReference>
<dbReference type="InterPro" id="IPR038720">
    <property type="entry name" value="YprB_RNase_H-like_dom"/>
</dbReference>
<evidence type="ECO:0000313" key="2">
    <source>
        <dbReference type="EMBL" id="MBC5650790.1"/>
    </source>
</evidence>
<dbReference type="Pfam" id="PF13482">
    <property type="entry name" value="RNase_H_2"/>
    <property type="match status" value="1"/>
</dbReference>
<name>A0A8I0AHH9_9FIRM</name>
<dbReference type="EMBL" id="JACOOT010000014">
    <property type="protein sequence ID" value="MBC5650790.1"/>
    <property type="molecule type" value="Genomic_DNA"/>
</dbReference>
<dbReference type="PANTHER" id="PTHR38462">
    <property type="entry name" value="EXONUCLEASE-LIKE PROTEIN"/>
    <property type="match status" value="1"/>
</dbReference>
<evidence type="ECO:0000313" key="3">
    <source>
        <dbReference type="Proteomes" id="UP000652847"/>
    </source>
</evidence>
<evidence type="ECO:0000259" key="1">
    <source>
        <dbReference type="Pfam" id="PF13482"/>
    </source>
</evidence>
<organism evidence="2 3">
    <name type="scientific">Blautia segnis</name>
    <dbReference type="NCBI Taxonomy" id="2763030"/>
    <lineage>
        <taxon>Bacteria</taxon>
        <taxon>Bacillati</taxon>
        <taxon>Bacillota</taxon>
        <taxon>Clostridia</taxon>
        <taxon>Lachnospirales</taxon>
        <taxon>Lachnospiraceae</taxon>
        <taxon>Blautia</taxon>
    </lineage>
</organism>
<dbReference type="AlphaFoldDB" id="A0A8I0AHH9"/>
<comment type="caution">
    <text evidence="2">The sequence shown here is derived from an EMBL/GenBank/DDBJ whole genome shotgun (WGS) entry which is preliminary data.</text>
</comment>
<dbReference type="GO" id="GO:0003676">
    <property type="term" value="F:nucleic acid binding"/>
    <property type="evidence" value="ECO:0007669"/>
    <property type="project" value="InterPro"/>
</dbReference>
<protein>
    <submittedName>
        <fullName evidence="2">Ribonuclease H-like domain-containing protein</fullName>
    </submittedName>
</protein>
<sequence>MIVKKMPILQGFPDFETVKNLSGNGENQVDFAPLFYDIETTGLGRNSSFLYMIGAVCYEGNEGWQLYQWLAPDFREEKQLLEVFSEFLKKFTCTVQYNGDAFDQPYLQARLAFHELPDPFEGLPSIDLYKILRPLKGFLKLPGLKQEQMEAFLGEHKRVYCNGGDCIRIYKKYMSRREQTDLDIVMGHNMEDLLGLGDVFKMMGYLSLKSGDFQANGADFDEENLILQLKLPYTLPAAFSNRTEEFYITGQENLVSVLTCPVNGRIRQYYSDYKHYDYLPGEDMAVPKSISKFMEKGLKQSATRDTCYTWFPCSEEFLQNSEKQRQYLVHTMEYLFWKLK</sequence>
<feature type="domain" description="YprB ribonuclease H-like" evidence="1">
    <location>
        <begin position="34"/>
        <end position="200"/>
    </location>
</feature>